<comment type="caution">
    <text evidence="1">The sequence shown here is derived from an EMBL/GenBank/DDBJ whole genome shotgun (WGS) entry which is preliminary data.</text>
</comment>
<evidence type="ECO:0000313" key="2">
    <source>
        <dbReference type="Proteomes" id="UP001458880"/>
    </source>
</evidence>
<dbReference type="AlphaFoldDB" id="A0AAW1L4V8"/>
<name>A0AAW1L4V8_POPJA</name>
<organism evidence="1 2">
    <name type="scientific">Popillia japonica</name>
    <name type="common">Japanese beetle</name>
    <dbReference type="NCBI Taxonomy" id="7064"/>
    <lineage>
        <taxon>Eukaryota</taxon>
        <taxon>Metazoa</taxon>
        <taxon>Ecdysozoa</taxon>
        <taxon>Arthropoda</taxon>
        <taxon>Hexapoda</taxon>
        <taxon>Insecta</taxon>
        <taxon>Pterygota</taxon>
        <taxon>Neoptera</taxon>
        <taxon>Endopterygota</taxon>
        <taxon>Coleoptera</taxon>
        <taxon>Polyphaga</taxon>
        <taxon>Scarabaeiformia</taxon>
        <taxon>Scarabaeidae</taxon>
        <taxon>Rutelinae</taxon>
        <taxon>Popillia</taxon>
    </lineage>
</organism>
<sequence length="150" mass="17258">MEDSHNESNAHHKNGRRRYPLKWYLFHAARFLYATGQRWSSSINNDPLVEDDGGPQLLCYPPNIFVRPIDTDCLLGCGFFSTFAALPNVSNARPNGASPRKNTMKKTERISTANYEDEDKRCRFQQTGFHFYPADEKQTHHGEMANTVFE</sequence>
<keyword evidence="2" id="KW-1185">Reference proteome</keyword>
<proteinExistence type="predicted"/>
<gene>
    <name evidence="1" type="ORF">QE152_g15700</name>
</gene>
<accession>A0AAW1L4V8</accession>
<evidence type="ECO:0000313" key="1">
    <source>
        <dbReference type="EMBL" id="KAK9729897.1"/>
    </source>
</evidence>
<reference evidence="1 2" key="1">
    <citation type="journal article" date="2024" name="BMC Genomics">
        <title>De novo assembly and annotation of Popillia japonica's genome with initial clues to its potential as an invasive pest.</title>
        <authorList>
            <person name="Cucini C."/>
            <person name="Boschi S."/>
            <person name="Funari R."/>
            <person name="Cardaioli E."/>
            <person name="Iannotti N."/>
            <person name="Marturano G."/>
            <person name="Paoli F."/>
            <person name="Bruttini M."/>
            <person name="Carapelli A."/>
            <person name="Frati F."/>
            <person name="Nardi F."/>
        </authorList>
    </citation>
    <scope>NUCLEOTIDE SEQUENCE [LARGE SCALE GENOMIC DNA]</scope>
    <source>
        <strain evidence="1">DMR45628</strain>
    </source>
</reference>
<dbReference type="EMBL" id="JASPKY010000156">
    <property type="protein sequence ID" value="KAK9729897.1"/>
    <property type="molecule type" value="Genomic_DNA"/>
</dbReference>
<protein>
    <submittedName>
        <fullName evidence="1">Uncharacterized protein</fullName>
    </submittedName>
</protein>
<dbReference type="Proteomes" id="UP001458880">
    <property type="component" value="Unassembled WGS sequence"/>
</dbReference>